<dbReference type="InterPro" id="IPR036390">
    <property type="entry name" value="WH_DNA-bd_sf"/>
</dbReference>
<dbReference type="SUPFAM" id="SSF46785">
    <property type="entry name" value="Winged helix' DNA-binding domain"/>
    <property type="match status" value="1"/>
</dbReference>
<evidence type="ECO:0000256" key="5">
    <source>
        <dbReference type="ARBA" id="ARBA00023163"/>
    </source>
</evidence>
<comment type="similarity">
    <text evidence="1">In the C-terminal section; belongs to the class-I pyridoxal-phosphate-dependent aminotransferase family.</text>
</comment>
<dbReference type="InterPro" id="IPR004839">
    <property type="entry name" value="Aminotransferase_I/II_large"/>
</dbReference>
<dbReference type="InterPro" id="IPR051446">
    <property type="entry name" value="HTH_trans_reg/aminotransferase"/>
</dbReference>
<name>A0ABV7VAU0_9PROT</name>
<evidence type="ECO:0000259" key="6">
    <source>
        <dbReference type="PROSITE" id="PS50949"/>
    </source>
</evidence>
<evidence type="ECO:0000256" key="3">
    <source>
        <dbReference type="ARBA" id="ARBA00023015"/>
    </source>
</evidence>
<dbReference type="InterPro" id="IPR036388">
    <property type="entry name" value="WH-like_DNA-bd_sf"/>
</dbReference>
<keyword evidence="3" id="KW-0805">Transcription regulation</keyword>
<dbReference type="PANTHER" id="PTHR46577:SF1">
    <property type="entry name" value="HTH-TYPE TRANSCRIPTIONAL REGULATORY PROTEIN GABR"/>
    <property type="match status" value="1"/>
</dbReference>
<dbReference type="SMART" id="SM00345">
    <property type="entry name" value="HTH_GNTR"/>
    <property type="match status" value="1"/>
</dbReference>
<dbReference type="Proteomes" id="UP001595711">
    <property type="component" value="Unassembled WGS sequence"/>
</dbReference>
<keyword evidence="2" id="KW-0663">Pyridoxal phosphate</keyword>
<dbReference type="Gene3D" id="1.10.10.10">
    <property type="entry name" value="Winged helix-like DNA-binding domain superfamily/Winged helix DNA-binding domain"/>
    <property type="match status" value="1"/>
</dbReference>
<dbReference type="InterPro" id="IPR015421">
    <property type="entry name" value="PyrdxlP-dep_Trfase_major"/>
</dbReference>
<evidence type="ECO:0000313" key="7">
    <source>
        <dbReference type="EMBL" id="MFC3674546.1"/>
    </source>
</evidence>
<dbReference type="CDD" id="cd00609">
    <property type="entry name" value="AAT_like"/>
    <property type="match status" value="1"/>
</dbReference>
<evidence type="ECO:0000256" key="4">
    <source>
        <dbReference type="ARBA" id="ARBA00023125"/>
    </source>
</evidence>
<evidence type="ECO:0000313" key="8">
    <source>
        <dbReference type="Proteomes" id="UP001595711"/>
    </source>
</evidence>
<keyword evidence="7" id="KW-0032">Aminotransferase</keyword>
<dbReference type="InterPro" id="IPR015424">
    <property type="entry name" value="PyrdxlP-dep_Trfase"/>
</dbReference>
<feature type="domain" description="HTH gntR-type" evidence="6">
    <location>
        <begin position="13"/>
        <end position="81"/>
    </location>
</feature>
<evidence type="ECO:0000256" key="1">
    <source>
        <dbReference type="ARBA" id="ARBA00005384"/>
    </source>
</evidence>
<dbReference type="Gene3D" id="3.40.640.10">
    <property type="entry name" value="Type I PLP-dependent aspartate aminotransferase-like (Major domain)"/>
    <property type="match status" value="1"/>
</dbReference>
<dbReference type="PANTHER" id="PTHR46577">
    <property type="entry name" value="HTH-TYPE TRANSCRIPTIONAL REGULATORY PROTEIN GABR"/>
    <property type="match status" value="1"/>
</dbReference>
<keyword evidence="5" id="KW-0804">Transcription</keyword>
<proteinExistence type="inferred from homology"/>
<dbReference type="PROSITE" id="PS50949">
    <property type="entry name" value="HTH_GNTR"/>
    <property type="match status" value="1"/>
</dbReference>
<gene>
    <name evidence="7" type="ORF">ACFOOQ_03265</name>
</gene>
<protein>
    <submittedName>
        <fullName evidence="7">PLP-dependent aminotransferase family protein</fullName>
    </submittedName>
</protein>
<dbReference type="GO" id="GO:0008483">
    <property type="term" value="F:transaminase activity"/>
    <property type="evidence" value="ECO:0007669"/>
    <property type="project" value="UniProtKB-KW"/>
</dbReference>
<accession>A0ABV7VAU0</accession>
<dbReference type="RefSeq" id="WP_379721718.1">
    <property type="nucleotide sequence ID" value="NZ_JBHRYJ010000001.1"/>
</dbReference>
<dbReference type="EMBL" id="JBHRYJ010000001">
    <property type="protein sequence ID" value="MFC3674546.1"/>
    <property type="molecule type" value="Genomic_DNA"/>
</dbReference>
<dbReference type="InterPro" id="IPR015422">
    <property type="entry name" value="PyrdxlP-dep_Trfase_small"/>
</dbReference>
<organism evidence="7 8">
    <name type="scientific">Ferrovibrio xuzhouensis</name>
    <dbReference type="NCBI Taxonomy" id="1576914"/>
    <lineage>
        <taxon>Bacteria</taxon>
        <taxon>Pseudomonadati</taxon>
        <taxon>Pseudomonadota</taxon>
        <taxon>Alphaproteobacteria</taxon>
        <taxon>Rhodospirillales</taxon>
        <taxon>Rhodospirillaceae</taxon>
        <taxon>Ferrovibrio</taxon>
    </lineage>
</organism>
<dbReference type="InterPro" id="IPR000524">
    <property type="entry name" value="Tscrpt_reg_HTH_GntR"/>
</dbReference>
<dbReference type="Pfam" id="PF00155">
    <property type="entry name" value="Aminotran_1_2"/>
    <property type="match status" value="1"/>
</dbReference>
<keyword evidence="8" id="KW-1185">Reference proteome</keyword>
<sequence>MTIWIPDLQQFPGPRYQALAAAIEAAVQTGELPPGAKLPPQRNLAWKLGVTVGTVSRGYMLAEQKGLLSGEVGRGTFVKANGVKADALRPENPGLDAIRLNGPAPIEAGAGEILSLATPGVIELSHNEPSLPDYDALLRRSLQTVAAKSGLQHLLGYSRTLGDPAHRAAAAQWIGRTGLSITADQIIVTAGAQQALAIAISAMAMPNETMMVESLTYGGVHENARQRPVRMEAVAMDHEGMLPDALAAAAKRTGSRLVLLQPTIHNPTTATMSLQRREEIVAIARQHDLTIIEDDVYGFLIRDRAVPLATLAPERTVYIASASKCMAPGLRVGWLAAPPALIERFADVLHALSVNNPRLNQEIVRQWIEDGTADHLVERLREEAMIRNAMAVEAFEGITMRSHPGALHCYIELPPPWRPNDFTAQALTHGVRIASCTSFVPDNRPNPPPWVRISLAPSPDRAQLGEGLRRLRALIERGPDTPRRTVV</sequence>
<keyword evidence="4" id="KW-0238">DNA-binding</keyword>
<dbReference type="CDD" id="cd07377">
    <property type="entry name" value="WHTH_GntR"/>
    <property type="match status" value="1"/>
</dbReference>
<reference evidence="8" key="1">
    <citation type="journal article" date="2019" name="Int. J. Syst. Evol. Microbiol.">
        <title>The Global Catalogue of Microorganisms (GCM) 10K type strain sequencing project: providing services to taxonomists for standard genome sequencing and annotation.</title>
        <authorList>
            <consortium name="The Broad Institute Genomics Platform"/>
            <consortium name="The Broad Institute Genome Sequencing Center for Infectious Disease"/>
            <person name="Wu L."/>
            <person name="Ma J."/>
        </authorList>
    </citation>
    <scope>NUCLEOTIDE SEQUENCE [LARGE SCALE GENOMIC DNA]</scope>
    <source>
        <strain evidence="8">KCTC 42182</strain>
    </source>
</reference>
<comment type="caution">
    <text evidence="7">The sequence shown here is derived from an EMBL/GenBank/DDBJ whole genome shotgun (WGS) entry which is preliminary data.</text>
</comment>
<dbReference type="SUPFAM" id="SSF53383">
    <property type="entry name" value="PLP-dependent transferases"/>
    <property type="match status" value="1"/>
</dbReference>
<keyword evidence="7" id="KW-0808">Transferase</keyword>
<evidence type="ECO:0000256" key="2">
    <source>
        <dbReference type="ARBA" id="ARBA00022898"/>
    </source>
</evidence>
<dbReference type="Pfam" id="PF00392">
    <property type="entry name" value="GntR"/>
    <property type="match status" value="1"/>
</dbReference>
<dbReference type="Gene3D" id="3.90.1150.10">
    <property type="entry name" value="Aspartate Aminotransferase, domain 1"/>
    <property type="match status" value="1"/>
</dbReference>